<evidence type="ECO:0000313" key="1">
    <source>
        <dbReference type="EMBL" id="QDV20637.1"/>
    </source>
</evidence>
<name>A0A518FW96_9PLAN</name>
<sequence length="68" mass="7929">MRDTVIGKRRMGVLGDHPIRGPVIHFQICIIETNLKWTQIDAFQFNRFSADGNALFTEIQLQLSEFFF</sequence>
<dbReference type="EMBL" id="CP036317">
    <property type="protein sequence ID" value="QDV20637.1"/>
    <property type="molecule type" value="Genomic_DNA"/>
</dbReference>
<evidence type="ECO:0000313" key="2">
    <source>
        <dbReference type="Proteomes" id="UP000320839"/>
    </source>
</evidence>
<proteinExistence type="predicted"/>
<organism evidence="1 2">
    <name type="scientific">Gimesia panareensis</name>
    <dbReference type="NCBI Taxonomy" id="2527978"/>
    <lineage>
        <taxon>Bacteria</taxon>
        <taxon>Pseudomonadati</taxon>
        <taxon>Planctomycetota</taxon>
        <taxon>Planctomycetia</taxon>
        <taxon>Planctomycetales</taxon>
        <taxon>Planctomycetaceae</taxon>
        <taxon>Gimesia</taxon>
    </lineage>
</organism>
<dbReference type="AlphaFoldDB" id="A0A518FW96"/>
<protein>
    <submittedName>
        <fullName evidence="1">Uncharacterized protein</fullName>
    </submittedName>
</protein>
<reference evidence="1 2" key="1">
    <citation type="submission" date="2019-02" db="EMBL/GenBank/DDBJ databases">
        <title>Deep-cultivation of Planctomycetes and their phenomic and genomic characterization uncovers novel biology.</title>
        <authorList>
            <person name="Wiegand S."/>
            <person name="Jogler M."/>
            <person name="Boedeker C."/>
            <person name="Pinto D."/>
            <person name="Vollmers J."/>
            <person name="Rivas-Marin E."/>
            <person name="Kohn T."/>
            <person name="Peeters S.H."/>
            <person name="Heuer A."/>
            <person name="Rast P."/>
            <person name="Oberbeckmann S."/>
            <person name="Bunk B."/>
            <person name="Jeske O."/>
            <person name="Meyerdierks A."/>
            <person name="Storesund J.E."/>
            <person name="Kallscheuer N."/>
            <person name="Luecker S."/>
            <person name="Lage O.M."/>
            <person name="Pohl T."/>
            <person name="Merkel B.J."/>
            <person name="Hornburger P."/>
            <person name="Mueller R.-W."/>
            <person name="Bruemmer F."/>
            <person name="Labrenz M."/>
            <person name="Spormann A.M."/>
            <person name="Op den Camp H."/>
            <person name="Overmann J."/>
            <person name="Amann R."/>
            <person name="Jetten M.S.M."/>
            <person name="Mascher T."/>
            <person name="Medema M.H."/>
            <person name="Devos D.P."/>
            <person name="Kaster A.-K."/>
            <person name="Ovreas L."/>
            <person name="Rohde M."/>
            <person name="Galperin M.Y."/>
            <person name="Jogler C."/>
        </authorList>
    </citation>
    <scope>NUCLEOTIDE SEQUENCE [LARGE SCALE GENOMIC DNA]</scope>
    <source>
        <strain evidence="1 2">Pan153</strain>
    </source>
</reference>
<accession>A0A518FW96</accession>
<dbReference type="Proteomes" id="UP000320839">
    <property type="component" value="Chromosome"/>
</dbReference>
<gene>
    <name evidence="1" type="ORF">Pan153_53130</name>
</gene>